<keyword evidence="2" id="KW-1185">Reference proteome</keyword>
<name>A0ABP3SJL6_9ACTN</name>
<organism evidence="1 2">
    <name type="scientific">Streptomyces thermocarboxydovorans</name>
    <dbReference type="NCBI Taxonomy" id="59298"/>
    <lineage>
        <taxon>Bacteria</taxon>
        <taxon>Bacillati</taxon>
        <taxon>Actinomycetota</taxon>
        <taxon>Actinomycetes</taxon>
        <taxon>Kitasatosporales</taxon>
        <taxon>Streptomycetaceae</taxon>
        <taxon>Streptomyces</taxon>
    </lineage>
</organism>
<proteinExistence type="predicted"/>
<accession>A0ABP3SJL6</accession>
<dbReference type="RefSeq" id="WP_343999872.1">
    <property type="nucleotide sequence ID" value="NZ_BAAAGU010000018.1"/>
</dbReference>
<evidence type="ECO:0000313" key="1">
    <source>
        <dbReference type="EMBL" id="GAA0644354.1"/>
    </source>
</evidence>
<comment type="caution">
    <text evidence="1">The sequence shown here is derived from an EMBL/GenBank/DDBJ whole genome shotgun (WGS) entry which is preliminary data.</text>
</comment>
<reference evidence="2" key="1">
    <citation type="journal article" date="2019" name="Int. J. Syst. Evol. Microbiol.">
        <title>The Global Catalogue of Microorganisms (GCM) 10K type strain sequencing project: providing services to taxonomists for standard genome sequencing and annotation.</title>
        <authorList>
            <consortium name="The Broad Institute Genomics Platform"/>
            <consortium name="The Broad Institute Genome Sequencing Center for Infectious Disease"/>
            <person name="Wu L."/>
            <person name="Ma J."/>
        </authorList>
    </citation>
    <scope>NUCLEOTIDE SEQUENCE [LARGE SCALE GENOMIC DNA]</scope>
    <source>
        <strain evidence="2">JCM 10367</strain>
    </source>
</reference>
<evidence type="ECO:0000313" key="2">
    <source>
        <dbReference type="Proteomes" id="UP001500724"/>
    </source>
</evidence>
<sequence>MTLASGGPLARFWSETWSRMRPELVATGRVDDKVVDEALAYLDSPLLAELGPGMAVAWGWRSPG</sequence>
<protein>
    <submittedName>
        <fullName evidence="1">Uncharacterized protein</fullName>
    </submittedName>
</protein>
<dbReference type="Proteomes" id="UP001500724">
    <property type="component" value="Unassembled WGS sequence"/>
</dbReference>
<gene>
    <name evidence="1" type="ORF">GCM10009535_22220</name>
</gene>
<dbReference type="EMBL" id="BAAAGU010000018">
    <property type="protein sequence ID" value="GAA0644354.1"/>
    <property type="molecule type" value="Genomic_DNA"/>
</dbReference>